<accession>A0A562IQT5</accession>
<keyword evidence="2" id="KW-0805">Transcription regulation</keyword>
<proteinExistence type="inferred from homology"/>
<keyword evidence="4" id="KW-0238">DNA-binding</keyword>
<dbReference type="EMBL" id="VLKF01000001">
    <property type="protein sequence ID" value="TWH73073.1"/>
    <property type="molecule type" value="Genomic_DNA"/>
</dbReference>
<dbReference type="Gene3D" id="1.10.10.10">
    <property type="entry name" value="Winged helix-like DNA-binding domain superfamily/Winged helix DNA-binding domain"/>
    <property type="match status" value="1"/>
</dbReference>
<evidence type="ECO:0000259" key="7">
    <source>
        <dbReference type="Pfam" id="PF08281"/>
    </source>
</evidence>
<dbReference type="RefSeq" id="WP_153360987.1">
    <property type="nucleotide sequence ID" value="NZ_ML762500.1"/>
</dbReference>
<evidence type="ECO:0000256" key="4">
    <source>
        <dbReference type="ARBA" id="ARBA00023125"/>
    </source>
</evidence>
<evidence type="ECO:0000256" key="3">
    <source>
        <dbReference type="ARBA" id="ARBA00023082"/>
    </source>
</evidence>
<dbReference type="InterPro" id="IPR013324">
    <property type="entry name" value="RNA_pol_sigma_r3/r4-like"/>
</dbReference>
<dbReference type="InterPro" id="IPR036388">
    <property type="entry name" value="WH-like_DNA-bd_sf"/>
</dbReference>
<evidence type="ECO:0000313" key="9">
    <source>
        <dbReference type="Proteomes" id="UP000321490"/>
    </source>
</evidence>
<gene>
    <name evidence="8" type="ORF">JD78_01596</name>
</gene>
<dbReference type="SUPFAM" id="SSF88659">
    <property type="entry name" value="Sigma3 and sigma4 domains of RNA polymerase sigma factors"/>
    <property type="match status" value="1"/>
</dbReference>
<comment type="similarity">
    <text evidence="1">Belongs to the sigma-70 factor family. ECF subfamily.</text>
</comment>
<feature type="region of interest" description="Disordered" evidence="6">
    <location>
        <begin position="229"/>
        <end position="253"/>
    </location>
</feature>
<evidence type="ECO:0000256" key="2">
    <source>
        <dbReference type="ARBA" id="ARBA00023015"/>
    </source>
</evidence>
<dbReference type="GO" id="GO:0016987">
    <property type="term" value="F:sigma factor activity"/>
    <property type="evidence" value="ECO:0007669"/>
    <property type="project" value="UniProtKB-KW"/>
</dbReference>
<feature type="region of interest" description="Disordered" evidence="6">
    <location>
        <begin position="605"/>
        <end position="626"/>
    </location>
</feature>
<keyword evidence="3" id="KW-0731">Sigma factor</keyword>
<dbReference type="PANTHER" id="PTHR43133">
    <property type="entry name" value="RNA POLYMERASE ECF-TYPE SIGMA FACTO"/>
    <property type="match status" value="1"/>
</dbReference>
<name>A0A562IQT5_9ACTN</name>
<dbReference type="InterPro" id="IPR013325">
    <property type="entry name" value="RNA_pol_sigma_r2"/>
</dbReference>
<evidence type="ECO:0000313" key="8">
    <source>
        <dbReference type="EMBL" id="TWH73073.1"/>
    </source>
</evidence>
<keyword evidence="5" id="KW-0804">Transcription</keyword>
<comment type="caution">
    <text evidence="8">The sequence shown here is derived from an EMBL/GenBank/DDBJ whole genome shotgun (WGS) entry which is preliminary data.</text>
</comment>
<keyword evidence="9" id="KW-1185">Reference proteome</keyword>
<dbReference type="Proteomes" id="UP000321490">
    <property type="component" value="Unassembled WGS sequence"/>
</dbReference>
<sequence length="626" mass="63930">MDGQDGFAEFVAAHRHDLLGTALLLTGDRLDAEELVQAALVRTRRAMSSATGPPADPLGTARRALVTRATRRDSWRPAGGEVVGEVPDQPAAAVDDELARALRELPHRTRAAVVLRHHDGLDEASVAAQLGCPVPTAAAEVARGVAQLRPAVRPDPYRPAHPVSDEQRLHDALARLATAPGRWRLDGPQAVADVGSRRAGRRRRALGAVVLAGLLVAGVVTLDRPAPVPAPSADAATAAEPAAPADPLPPVPVLTGPARGSLVGDPAFLAAAQQAGWGSMEAPRVADRTVVFAGDTPSGRAVLVVGTVLEDFRGVWLTGPVGAPPSELTPHVPRGLGESRPLSLLLGGPGPASLVVLAGREDVVEVSDRLLVGPRGTVGRRYTPVETVDGVAVVPASTTEDGPAISVRVTREGRVVHRSAVDWPGDRPGRTVPLPELTSLRPTAGPADGRVLAAALVGVAVPLGVEPAQLQPELLWNGELPLSTGPGSVVVVLARSPGGSLVVTTWAGGGGGAVTCGTQTPAGSTDPATLTIVRVCDVEPPGLRWADGLQWLVVTAPAAGTVAEVLDDGEQVLTSLPLAGGGAVTVLPQGARSVRVLDATGAPVARAPVPAPPTQPFGDFGSGLQR</sequence>
<organism evidence="8 9">
    <name type="scientific">Modestobacter roseus</name>
    <dbReference type="NCBI Taxonomy" id="1181884"/>
    <lineage>
        <taxon>Bacteria</taxon>
        <taxon>Bacillati</taxon>
        <taxon>Actinomycetota</taxon>
        <taxon>Actinomycetes</taxon>
        <taxon>Geodermatophilales</taxon>
        <taxon>Geodermatophilaceae</taxon>
        <taxon>Modestobacter</taxon>
    </lineage>
</organism>
<evidence type="ECO:0000256" key="6">
    <source>
        <dbReference type="SAM" id="MobiDB-lite"/>
    </source>
</evidence>
<dbReference type="InterPro" id="IPR013249">
    <property type="entry name" value="RNA_pol_sigma70_r4_t2"/>
</dbReference>
<evidence type="ECO:0000256" key="5">
    <source>
        <dbReference type="ARBA" id="ARBA00023163"/>
    </source>
</evidence>
<reference evidence="8 9" key="1">
    <citation type="submission" date="2019-07" db="EMBL/GenBank/DDBJ databases">
        <title>R&amp;d 2014.</title>
        <authorList>
            <person name="Klenk H.-P."/>
        </authorList>
    </citation>
    <scope>NUCLEOTIDE SEQUENCE [LARGE SCALE GENOMIC DNA]</scope>
    <source>
        <strain evidence="8 9">DSM 45764</strain>
    </source>
</reference>
<protein>
    <submittedName>
        <fullName evidence="8">DNA-directed RNA polymerase specialized sigma24 family protein</fullName>
    </submittedName>
</protein>
<dbReference type="InterPro" id="IPR039425">
    <property type="entry name" value="RNA_pol_sigma-70-like"/>
</dbReference>
<dbReference type="PANTHER" id="PTHR43133:SF50">
    <property type="entry name" value="ECF RNA POLYMERASE SIGMA FACTOR SIGM"/>
    <property type="match status" value="1"/>
</dbReference>
<evidence type="ECO:0000256" key="1">
    <source>
        <dbReference type="ARBA" id="ARBA00010641"/>
    </source>
</evidence>
<dbReference type="Pfam" id="PF08281">
    <property type="entry name" value="Sigma70_r4_2"/>
    <property type="match status" value="1"/>
</dbReference>
<dbReference type="OrthoDB" id="5188909at2"/>
<dbReference type="AlphaFoldDB" id="A0A562IQT5"/>
<dbReference type="SUPFAM" id="SSF88946">
    <property type="entry name" value="Sigma2 domain of RNA polymerase sigma factors"/>
    <property type="match status" value="1"/>
</dbReference>
<feature type="compositionally biased region" description="Low complexity" evidence="6">
    <location>
        <begin position="229"/>
        <end position="243"/>
    </location>
</feature>
<dbReference type="GO" id="GO:0006352">
    <property type="term" value="P:DNA-templated transcription initiation"/>
    <property type="evidence" value="ECO:0007669"/>
    <property type="project" value="InterPro"/>
</dbReference>
<dbReference type="GO" id="GO:0003677">
    <property type="term" value="F:DNA binding"/>
    <property type="evidence" value="ECO:0007669"/>
    <property type="project" value="UniProtKB-KW"/>
</dbReference>
<dbReference type="GO" id="GO:0000428">
    <property type="term" value="C:DNA-directed RNA polymerase complex"/>
    <property type="evidence" value="ECO:0007669"/>
    <property type="project" value="UniProtKB-KW"/>
</dbReference>
<keyword evidence="8" id="KW-0240">DNA-directed RNA polymerase</keyword>
<feature type="domain" description="RNA polymerase sigma factor 70 region 4 type 2" evidence="7">
    <location>
        <begin position="96"/>
        <end position="148"/>
    </location>
</feature>